<protein>
    <submittedName>
        <fullName evidence="3">Glycosyl transferase family 1</fullName>
    </submittedName>
</protein>
<proteinExistence type="predicted"/>
<feature type="domain" description="Glycosyltransferase subfamily 4-like N-terminal" evidence="2">
    <location>
        <begin position="21"/>
        <end position="188"/>
    </location>
</feature>
<dbReference type="RefSeq" id="WP_284207448.1">
    <property type="nucleotide sequence ID" value="NZ_BSSU01000007.1"/>
</dbReference>
<dbReference type="Pfam" id="PF13439">
    <property type="entry name" value="Glyco_transf_4"/>
    <property type="match status" value="1"/>
</dbReference>
<dbReference type="SUPFAM" id="SSF53756">
    <property type="entry name" value="UDP-Glycosyltransferase/glycogen phosphorylase"/>
    <property type="match status" value="1"/>
</dbReference>
<dbReference type="EMBL" id="BSSU01000007">
    <property type="protein sequence ID" value="GLX82094.1"/>
    <property type="molecule type" value="Genomic_DNA"/>
</dbReference>
<gene>
    <name evidence="3" type="ORF">theurythT_15460</name>
</gene>
<dbReference type="InterPro" id="IPR028098">
    <property type="entry name" value="Glyco_trans_4-like_N"/>
</dbReference>
<dbReference type="PANTHER" id="PTHR45947">
    <property type="entry name" value="SULFOQUINOVOSYL TRANSFERASE SQD2"/>
    <property type="match status" value="1"/>
</dbReference>
<organism evidence="3 4">
    <name type="scientific">Thalassotalea eurytherma</name>
    <dbReference type="NCBI Taxonomy" id="1144278"/>
    <lineage>
        <taxon>Bacteria</taxon>
        <taxon>Pseudomonadati</taxon>
        <taxon>Pseudomonadota</taxon>
        <taxon>Gammaproteobacteria</taxon>
        <taxon>Alteromonadales</taxon>
        <taxon>Colwelliaceae</taxon>
        <taxon>Thalassotalea</taxon>
    </lineage>
</organism>
<evidence type="ECO:0000259" key="2">
    <source>
        <dbReference type="Pfam" id="PF13439"/>
    </source>
</evidence>
<dbReference type="InterPro" id="IPR001296">
    <property type="entry name" value="Glyco_trans_1"/>
</dbReference>
<dbReference type="Gene3D" id="3.40.50.2000">
    <property type="entry name" value="Glycogen Phosphorylase B"/>
    <property type="match status" value="2"/>
</dbReference>
<dbReference type="Pfam" id="PF00534">
    <property type="entry name" value="Glycos_transf_1"/>
    <property type="match status" value="1"/>
</dbReference>
<comment type="caution">
    <text evidence="3">The sequence shown here is derived from an EMBL/GenBank/DDBJ whole genome shotgun (WGS) entry which is preliminary data.</text>
</comment>
<evidence type="ECO:0000313" key="3">
    <source>
        <dbReference type="EMBL" id="GLX82094.1"/>
    </source>
</evidence>
<dbReference type="InterPro" id="IPR050194">
    <property type="entry name" value="Glycosyltransferase_grp1"/>
</dbReference>
<evidence type="ECO:0000313" key="4">
    <source>
        <dbReference type="Proteomes" id="UP001157133"/>
    </source>
</evidence>
<dbReference type="GO" id="GO:0016740">
    <property type="term" value="F:transferase activity"/>
    <property type="evidence" value="ECO:0007669"/>
    <property type="project" value="UniProtKB-KW"/>
</dbReference>
<accession>A0ABQ6H2F6</accession>
<keyword evidence="4" id="KW-1185">Reference proteome</keyword>
<feature type="domain" description="Glycosyl transferase family 1" evidence="1">
    <location>
        <begin position="197"/>
        <end position="362"/>
    </location>
</feature>
<keyword evidence="3" id="KW-0808">Transferase</keyword>
<reference evidence="3 4" key="1">
    <citation type="submission" date="2023-03" db="EMBL/GenBank/DDBJ databases">
        <title>Draft genome sequence of Thalassotalea eurytherma JCM 18482T.</title>
        <authorList>
            <person name="Sawabe T."/>
        </authorList>
    </citation>
    <scope>NUCLEOTIDE SEQUENCE [LARGE SCALE GENOMIC DNA]</scope>
    <source>
        <strain evidence="3 4">JCM 18482</strain>
    </source>
</reference>
<dbReference type="PANTHER" id="PTHR45947:SF3">
    <property type="entry name" value="SULFOQUINOVOSYL TRANSFERASE SQD2"/>
    <property type="match status" value="1"/>
</dbReference>
<sequence length="389" mass="43827">MSSIIKEKTLVLTENFPPISGGSGRWFWELYSRLPKEEYLIVADNIEGAAEFDSTHDVSIIRIPLKSAEWGIKSFQGLKFYFNTIKKLRKIIKEHNITKIHTGRVIHEGVTAWLLSLFTNVKFITYVHGEDVETAATSGEHNLMVKQVCKHAETIICNSLNSADIVKRLGYATDEKVKVLHPGVDASRFVPAETDDKFKQEMAWTNKKVIITVGRLQQRKGQDMMLKAMPDILKSHPDALYAVIGRGECKEQLTQLVDELNLKDNVQLLDEITDQQMIQCYQQCDLFILPNRTIGNDIEGFGMVLVEAQACGKPVIAGDSGGTKETMVVNESGYILDCTNNAVIANKINQYLEYPEQLKKMGLVGRSHVENELDWVAHVEKAKQIFSNN</sequence>
<dbReference type="CDD" id="cd03801">
    <property type="entry name" value="GT4_PimA-like"/>
    <property type="match status" value="1"/>
</dbReference>
<name>A0ABQ6H2F6_9GAMM</name>
<dbReference type="Proteomes" id="UP001157133">
    <property type="component" value="Unassembled WGS sequence"/>
</dbReference>
<evidence type="ECO:0000259" key="1">
    <source>
        <dbReference type="Pfam" id="PF00534"/>
    </source>
</evidence>